<dbReference type="Gene3D" id="3.40.30.10">
    <property type="entry name" value="Glutaredoxin"/>
    <property type="match status" value="1"/>
</dbReference>
<gene>
    <name evidence="1" type="ORF">ACFQ07_32020</name>
</gene>
<name>A0ABW3CR71_9ACTN</name>
<dbReference type="Pfam" id="PF22234">
    <property type="entry name" value="Rv2466c-like"/>
    <property type="match status" value="1"/>
</dbReference>
<dbReference type="Proteomes" id="UP001597083">
    <property type="component" value="Unassembled WGS sequence"/>
</dbReference>
<comment type="caution">
    <text evidence="1">The sequence shown here is derived from an EMBL/GenBank/DDBJ whole genome shotgun (WGS) entry which is preliminary data.</text>
</comment>
<dbReference type="SUPFAM" id="SSF52833">
    <property type="entry name" value="Thioredoxin-like"/>
    <property type="match status" value="1"/>
</dbReference>
<dbReference type="CDD" id="cd02972">
    <property type="entry name" value="DsbA_family"/>
    <property type="match status" value="1"/>
</dbReference>
<keyword evidence="2" id="KW-1185">Reference proteome</keyword>
<protein>
    <submittedName>
        <fullName evidence="1">Disulfide bond formation protein DsbA</fullName>
    </submittedName>
</protein>
<feature type="non-terminal residue" evidence="1">
    <location>
        <position position="125"/>
    </location>
</feature>
<dbReference type="EMBL" id="JBHTIR010004295">
    <property type="protein sequence ID" value="MFD0856901.1"/>
    <property type="molecule type" value="Genomic_DNA"/>
</dbReference>
<reference evidence="2" key="1">
    <citation type="journal article" date="2019" name="Int. J. Syst. Evol. Microbiol.">
        <title>The Global Catalogue of Microorganisms (GCM) 10K type strain sequencing project: providing services to taxonomists for standard genome sequencing and annotation.</title>
        <authorList>
            <consortium name="The Broad Institute Genomics Platform"/>
            <consortium name="The Broad Institute Genome Sequencing Center for Infectious Disease"/>
            <person name="Wu L."/>
            <person name="Ma J."/>
        </authorList>
    </citation>
    <scope>NUCLEOTIDE SEQUENCE [LARGE SCALE GENOMIC DNA]</scope>
    <source>
        <strain evidence="2">JCM 31696</strain>
    </source>
</reference>
<accession>A0ABW3CR71</accession>
<proteinExistence type="predicted"/>
<sequence>MATEETRTPVDFWFDPLCPWAWITSRWIHEVAKLRPIEPRWHVMSLAVLNEDKDIPEEYRKMLETAWGGVRVCIAAEQKYGPDVLGKLYTELGNRFHHEKLPREKATFAAALEAAGLDPELAEAA</sequence>
<organism evidence="1 2">
    <name type="scientific">Actinomadura adrarensis</name>
    <dbReference type="NCBI Taxonomy" id="1819600"/>
    <lineage>
        <taxon>Bacteria</taxon>
        <taxon>Bacillati</taxon>
        <taxon>Actinomycetota</taxon>
        <taxon>Actinomycetes</taxon>
        <taxon>Streptosporangiales</taxon>
        <taxon>Thermomonosporaceae</taxon>
        <taxon>Actinomadura</taxon>
    </lineage>
</organism>
<evidence type="ECO:0000313" key="1">
    <source>
        <dbReference type="EMBL" id="MFD0856901.1"/>
    </source>
</evidence>
<dbReference type="InterPro" id="IPR053977">
    <property type="entry name" value="Rv2466c-like"/>
</dbReference>
<evidence type="ECO:0000313" key="2">
    <source>
        <dbReference type="Proteomes" id="UP001597083"/>
    </source>
</evidence>
<dbReference type="InterPro" id="IPR036249">
    <property type="entry name" value="Thioredoxin-like_sf"/>
</dbReference>